<name>E3MNP3_CAERE</name>
<reference evidence="2" key="1">
    <citation type="submission" date="2007-07" db="EMBL/GenBank/DDBJ databases">
        <title>PCAP assembly of the Caenorhabditis remanei genome.</title>
        <authorList>
            <consortium name="The Caenorhabditis remanei Sequencing Consortium"/>
            <person name="Wilson R.K."/>
        </authorList>
    </citation>
    <scope>NUCLEOTIDE SEQUENCE [LARGE SCALE GENOMIC DNA]</scope>
    <source>
        <strain evidence="2">PB4641</strain>
    </source>
</reference>
<gene>
    <name evidence="2" type="ORF">CRE_05904</name>
</gene>
<dbReference type="EMBL" id="DS268460">
    <property type="protein sequence ID" value="EFP06143.1"/>
    <property type="molecule type" value="Genomic_DNA"/>
</dbReference>
<organism evidence="3">
    <name type="scientific">Caenorhabditis remanei</name>
    <name type="common">Caenorhabditis vulgaris</name>
    <dbReference type="NCBI Taxonomy" id="31234"/>
    <lineage>
        <taxon>Eukaryota</taxon>
        <taxon>Metazoa</taxon>
        <taxon>Ecdysozoa</taxon>
        <taxon>Nematoda</taxon>
        <taxon>Chromadorea</taxon>
        <taxon>Rhabditida</taxon>
        <taxon>Rhabditina</taxon>
        <taxon>Rhabditomorpha</taxon>
        <taxon>Rhabditoidea</taxon>
        <taxon>Rhabditidae</taxon>
        <taxon>Peloderinae</taxon>
        <taxon>Caenorhabditis</taxon>
    </lineage>
</organism>
<accession>E3MNP3</accession>
<dbReference type="HOGENOM" id="CLU_3175906_0_0_1"/>
<feature type="region of interest" description="Disordered" evidence="1">
    <location>
        <begin position="1"/>
        <end position="24"/>
    </location>
</feature>
<evidence type="ECO:0000256" key="1">
    <source>
        <dbReference type="SAM" id="MobiDB-lite"/>
    </source>
</evidence>
<proteinExistence type="predicted"/>
<protein>
    <submittedName>
        <fullName evidence="2">Uncharacterized protein</fullName>
    </submittedName>
</protein>
<keyword evidence="3" id="KW-1185">Reference proteome</keyword>
<evidence type="ECO:0000313" key="2">
    <source>
        <dbReference type="EMBL" id="EFP06143.1"/>
    </source>
</evidence>
<dbReference type="AlphaFoldDB" id="E3MNP3"/>
<dbReference type="Proteomes" id="UP000008281">
    <property type="component" value="Unassembled WGS sequence"/>
</dbReference>
<feature type="compositionally biased region" description="Acidic residues" evidence="1">
    <location>
        <begin position="1"/>
        <end position="10"/>
    </location>
</feature>
<feature type="compositionally biased region" description="Basic residues" evidence="1">
    <location>
        <begin position="15"/>
        <end position="24"/>
    </location>
</feature>
<evidence type="ECO:0000313" key="3">
    <source>
        <dbReference type="Proteomes" id="UP000008281"/>
    </source>
</evidence>
<sequence length="47" mass="5262">MVDLVSEVETESTKNSRRTSPRRVKGNRYVNEISFKISEGSGDTTSI</sequence>
<dbReference type="InParanoid" id="E3MNP3"/>